<dbReference type="InterPro" id="IPR001296">
    <property type="entry name" value="Glyco_trans_1"/>
</dbReference>
<dbReference type="EMBL" id="BART01015594">
    <property type="protein sequence ID" value="GAG86507.1"/>
    <property type="molecule type" value="Genomic_DNA"/>
</dbReference>
<feature type="non-terminal residue" evidence="2">
    <location>
        <position position="1"/>
    </location>
</feature>
<dbReference type="Gene3D" id="3.40.50.2000">
    <property type="entry name" value="Glycogen Phosphorylase B"/>
    <property type="match status" value="2"/>
</dbReference>
<protein>
    <recommendedName>
        <fullName evidence="1">Glycosyl transferase family 1 domain-containing protein</fullName>
    </recommendedName>
</protein>
<accession>X1BZJ1</accession>
<evidence type="ECO:0000313" key="2">
    <source>
        <dbReference type="EMBL" id="GAG86507.1"/>
    </source>
</evidence>
<dbReference type="Pfam" id="PF00534">
    <property type="entry name" value="Glycos_transf_1"/>
    <property type="match status" value="1"/>
</dbReference>
<comment type="caution">
    <text evidence="2">The sequence shown here is derived from an EMBL/GenBank/DDBJ whole genome shotgun (WGS) entry which is preliminary data.</text>
</comment>
<evidence type="ECO:0000259" key="1">
    <source>
        <dbReference type="Pfam" id="PF00534"/>
    </source>
</evidence>
<dbReference type="AlphaFoldDB" id="X1BZJ1"/>
<dbReference type="GO" id="GO:0016757">
    <property type="term" value="F:glycosyltransferase activity"/>
    <property type="evidence" value="ECO:0007669"/>
    <property type="project" value="InterPro"/>
</dbReference>
<reference evidence="2" key="1">
    <citation type="journal article" date="2014" name="Front. Microbiol.">
        <title>High frequency of phylogenetically diverse reductive dehalogenase-homologous genes in deep subseafloor sedimentary metagenomes.</title>
        <authorList>
            <person name="Kawai M."/>
            <person name="Futagami T."/>
            <person name="Toyoda A."/>
            <person name="Takaki Y."/>
            <person name="Nishi S."/>
            <person name="Hori S."/>
            <person name="Arai W."/>
            <person name="Tsubouchi T."/>
            <person name="Morono Y."/>
            <person name="Uchiyama I."/>
            <person name="Ito T."/>
            <person name="Fujiyama A."/>
            <person name="Inagaki F."/>
            <person name="Takami H."/>
        </authorList>
    </citation>
    <scope>NUCLEOTIDE SEQUENCE</scope>
    <source>
        <strain evidence="2">Expedition CK06-06</strain>
    </source>
</reference>
<dbReference type="PANTHER" id="PTHR13615">
    <property type="entry name" value="GLYCOSYLTRANSFERASE-LIKE 1"/>
    <property type="match status" value="1"/>
</dbReference>
<gene>
    <name evidence="2" type="ORF">S01H4_30243</name>
</gene>
<dbReference type="PANTHER" id="PTHR13615:SF3">
    <property type="entry name" value="GLYCOSYLTRANSFERASE-LIKE DOMAIN-CONTAINING PROTEIN 1"/>
    <property type="match status" value="1"/>
</dbReference>
<feature type="domain" description="Glycosyl transferase family 1" evidence="1">
    <location>
        <begin position="45"/>
        <end position="192"/>
    </location>
</feature>
<name>X1BZJ1_9ZZZZ</name>
<sequence>FREKAVRFLNDFPEYKHVERVDDVMDGSVVLPIGIDIRGLDPTGVKPSNPPLILWNQRWEHDKGPDELKAIVSGLMKAEISFEMAMCGEVFVSVPPAYSEIEELLGGRLIHAGWAERGEYVDLLNRASVVLSTADQEFFGIGVTEAVAAGARPVFPNRLVYPERIHDFNYEPARSLYDTPGHAVDLIAEALRSAPDKVETSVASEFAWDKVAPRYDTVLERLHRPL</sequence>
<dbReference type="SUPFAM" id="SSF53756">
    <property type="entry name" value="UDP-Glycosyltransferase/glycogen phosphorylase"/>
    <property type="match status" value="1"/>
</dbReference>
<proteinExistence type="predicted"/>
<organism evidence="2">
    <name type="scientific">marine sediment metagenome</name>
    <dbReference type="NCBI Taxonomy" id="412755"/>
    <lineage>
        <taxon>unclassified sequences</taxon>
        <taxon>metagenomes</taxon>
        <taxon>ecological metagenomes</taxon>
    </lineage>
</organism>
<dbReference type="InterPro" id="IPR051862">
    <property type="entry name" value="GT-like_domain_containing_1"/>
</dbReference>